<dbReference type="GO" id="GO:0003677">
    <property type="term" value="F:DNA binding"/>
    <property type="evidence" value="ECO:0007669"/>
    <property type="project" value="InterPro"/>
</dbReference>
<gene>
    <name evidence="2" type="ORF">AVDCRST_MAG93-9252</name>
</gene>
<accession>A0A6J4NA17</accession>
<dbReference type="GO" id="GO:0006302">
    <property type="term" value="P:double-strand break repair"/>
    <property type="evidence" value="ECO:0007669"/>
    <property type="project" value="TreeGrafter"/>
</dbReference>
<evidence type="ECO:0000259" key="1">
    <source>
        <dbReference type="SMART" id="SM00482"/>
    </source>
</evidence>
<protein>
    <submittedName>
        <fullName evidence="2">PolA</fullName>
    </submittedName>
</protein>
<organism evidence="2">
    <name type="scientific">uncultured Chloroflexia bacterium</name>
    <dbReference type="NCBI Taxonomy" id="1672391"/>
    <lineage>
        <taxon>Bacteria</taxon>
        <taxon>Bacillati</taxon>
        <taxon>Chloroflexota</taxon>
        <taxon>Chloroflexia</taxon>
        <taxon>environmental samples</taxon>
    </lineage>
</organism>
<dbReference type="GO" id="GO:0003887">
    <property type="term" value="F:DNA-directed DNA polymerase activity"/>
    <property type="evidence" value="ECO:0007669"/>
    <property type="project" value="InterPro"/>
</dbReference>
<dbReference type="SUPFAM" id="SSF56672">
    <property type="entry name" value="DNA/RNA polymerases"/>
    <property type="match status" value="1"/>
</dbReference>
<dbReference type="InterPro" id="IPR001098">
    <property type="entry name" value="DNA-dir_DNA_pol_A_palm_dom"/>
</dbReference>
<dbReference type="Gene3D" id="1.20.1060.10">
    <property type="entry name" value="Taq DNA Polymerase, Chain T, domain 4"/>
    <property type="match status" value="1"/>
</dbReference>
<dbReference type="SMART" id="SM00482">
    <property type="entry name" value="POLAc"/>
    <property type="match status" value="1"/>
</dbReference>
<reference evidence="2" key="1">
    <citation type="submission" date="2020-02" db="EMBL/GenBank/DDBJ databases">
        <authorList>
            <person name="Meier V. D."/>
        </authorList>
    </citation>
    <scope>NUCLEOTIDE SEQUENCE</scope>
    <source>
        <strain evidence="2">AVDCRST_MAG93</strain>
    </source>
</reference>
<dbReference type="PANTHER" id="PTHR10133">
    <property type="entry name" value="DNA POLYMERASE I"/>
    <property type="match status" value="1"/>
</dbReference>
<evidence type="ECO:0000313" key="2">
    <source>
        <dbReference type="EMBL" id="CAA9382239.1"/>
    </source>
</evidence>
<dbReference type="PANTHER" id="PTHR10133:SF62">
    <property type="entry name" value="DNA POLYMERASE THETA"/>
    <property type="match status" value="1"/>
</dbReference>
<sequence length="343" mass="39051">MVDALLLTEKAPWVSTATSTVCGSTTLQTAVEYATDDVIHLKLLADRLFDLLQERNLEETWELEQRAKPLFLEMCRRGIPFDKERWDRLADELEEKVFELKERADSIAPPHPDGKEWNLNGPKALQAFKLAELDVPDLKRETLSKYDHPLVKAVSEYRDARSRLSRTRKWYEGRYKDGRVHPHWNPYGAATGRVSCTDPNVQSLAREGGYRDCVRPEDGRVLVKADVNQMELRVLAAVTEDETMIGVFQGSGDVNITTAEAITGRKIKKGDPERELAKAMNFGLSFGMGAKGFREYARERYGVTMTLEEAKEAKRKLLDAYPGIGRWHRRESGECDKGEFEAR</sequence>
<dbReference type="EMBL" id="CADCTR010003103">
    <property type="protein sequence ID" value="CAA9382239.1"/>
    <property type="molecule type" value="Genomic_DNA"/>
</dbReference>
<dbReference type="GO" id="GO:0006261">
    <property type="term" value="P:DNA-templated DNA replication"/>
    <property type="evidence" value="ECO:0007669"/>
    <property type="project" value="InterPro"/>
</dbReference>
<feature type="domain" description="DNA-directed DNA polymerase family A palm" evidence="1">
    <location>
        <begin position="211"/>
        <end position="339"/>
    </location>
</feature>
<dbReference type="Pfam" id="PF00476">
    <property type="entry name" value="DNA_pol_A"/>
    <property type="match status" value="1"/>
</dbReference>
<name>A0A6J4NA17_9CHLR</name>
<proteinExistence type="predicted"/>
<dbReference type="InterPro" id="IPR002298">
    <property type="entry name" value="DNA_polymerase_A"/>
</dbReference>
<feature type="non-terminal residue" evidence="2">
    <location>
        <position position="343"/>
    </location>
</feature>
<dbReference type="Gene3D" id="1.10.150.20">
    <property type="entry name" value="5' to 3' exonuclease, C-terminal subdomain"/>
    <property type="match status" value="1"/>
</dbReference>
<dbReference type="InterPro" id="IPR043502">
    <property type="entry name" value="DNA/RNA_pol_sf"/>
</dbReference>
<dbReference type="Gene3D" id="3.30.70.370">
    <property type="match status" value="1"/>
</dbReference>
<dbReference type="PRINTS" id="PR00868">
    <property type="entry name" value="DNAPOLI"/>
</dbReference>
<dbReference type="AlphaFoldDB" id="A0A6J4NA17"/>